<gene>
    <name evidence="1" type="ORF">BRAFLDRAFT_93566</name>
</gene>
<accession>C3Y8Z4</accession>
<proteinExistence type="predicted"/>
<dbReference type="eggNOG" id="KOG4625">
    <property type="taxonomic scope" value="Eukaryota"/>
</dbReference>
<protein>
    <submittedName>
        <fullName evidence="1">Uncharacterized protein</fullName>
    </submittedName>
</protein>
<dbReference type="InParanoid" id="C3Y8Z4"/>
<dbReference type="EMBL" id="GG666492">
    <property type="protein sequence ID" value="EEN63050.1"/>
    <property type="molecule type" value="Genomic_DNA"/>
</dbReference>
<reference evidence="1" key="1">
    <citation type="journal article" date="2008" name="Nature">
        <title>The amphioxus genome and the evolution of the chordate karyotype.</title>
        <authorList>
            <consortium name="US DOE Joint Genome Institute (JGI-PGF)"/>
            <person name="Putnam N.H."/>
            <person name="Butts T."/>
            <person name="Ferrier D.E.K."/>
            <person name="Furlong R.F."/>
            <person name="Hellsten U."/>
            <person name="Kawashima T."/>
            <person name="Robinson-Rechavi M."/>
            <person name="Shoguchi E."/>
            <person name="Terry A."/>
            <person name="Yu J.-K."/>
            <person name="Benito-Gutierrez E.L."/>
            <person name="Dubchak I."/>
            <person name="Garcia-Fernandez J."/>
            <person name="Gibson-Brown J.J."/>
            <person name="Grigoriev I.V."/>
            <person name="Horton A.C."/>
            <person name="de Jong P.J."/>
            <person name="Jurka J."/>
            <person name="Kapitonov V.V."/>
            <person name="Kohara Y."/>
            <person name="Kuroki Y."/>
            <person name="Lindquist E."/>
            <person name="Lucas S."/>
            <person name="Osoegawa K."/>
            <person name="Pennacchio L.A."/>
            <person name="Salamov A.A."/>
            <person name="Satou Y."/>
            <person name="Sauka-Spengler T."/>
            <person name="Schmutz J."/>
            <person name="Shin-I T."/>
            <person name="Toyoda A."/>
            <person name="Bronner-Fraser M."/>
            <person name="Fujiyama A."/>
            <person name="Holland L.Z."/>
            <person name="Holland P.W.H."/>
            <person name="Satoh N."/>
            <person name="Rokhsar D.S."/>
        </authorList>
    </citation>
    <scope>NUCLEOTIDE SEQUENCE [LARGE SCALE GENOMIC DNA]</scope>
    <source>
        <strain evidence="1">S238N-H82</strain>
        <tissue evidence="1">Testes</tissue>
    </source>
</reference>
<organism>
    <name type="scientific">Branchiostoma floridae</name>
    <name type="common">Florida lancelet</name>
    <name type="synonym">Amphioxus</name>
    <dbReference type="NCBI Taxonomy" id="7739"/>
    <lineage>
        <taxon>Eukaryota</taxon>
        <taxon>Metazoa</taxon>
        <taxon>Chordata</taxon>
        <taxon>Cephalochordata</taxon>
        <taxon>Leptocardii</taxon>
        <taxon>Amphioxiformes</taxon>
        <taxon>Branchiostomatidae</taxon>
        <taxon>Branchiostoma</taxon>
    </lineage>
</organism>
<evidence type="ECO:0000313" key="1">
    <source>
        <dbReference type="EMBL" id="EEN63050.1"/>
    </source>
</evidence>
<dbReference type="AlphaFoldDB" id="C3Y8Z4"/>
<sequence length="132" mass="14765">MSSSVKQIMQTSSQLLMPGDVASGGYELGPGKGRGFDSVQVFVSPSIKYAGLDRYAEQIRFNDKHDGKTYTARVAFQVCVRPSSYQVMQETLGFTRRGETVDPLFSNEELEWYTKERGVHALYGLLVKLEPC</sequence>
<name>C3Y8Z4_BRAFL</name>